<reference evidence="13 14" key="1">
    <citation type="submission" date="2019-05" db="EMBL/GenBank/DDBJ databases">
        <authorList>
            <person name="Pankratov T."/>
            <person name="Grouzdev D."/>
        </authorList>
    </citation>
    <scope>NUCLEOTIDE SEQUENCE [LARGE SCALE GENOMIC DNA]</scope>
    <source>
        <strain evidence="13 14">KEBCLARHB70R</strain>
    </source>
</reference>
<evidence type="ECO:0000256" key="8">
    <source>
        <dbReference type="ARBA" id="ARBA00023306"/>
    </source>
</evidence>
<evidence type="ECO:0000256" key="10">
    <source>
        <dbReference type="ARBA" id="ARBA00032845"/>
    </source>
</evidence>
<evidence type="ECO:0000256" key="2">
    <source>
        <dbReference type="ARBA" id="ARBA00011626"/>
    </source>
</evidence>
<evidence type="ECO:0000256" key="11">
    <source>
        <dbReference type="PIRSR" id="PIRSR003092-1"/>
    </source>
</evidence>
<keyword evidence="6 11" id="KW-0067">ATP-binding</keyword>
<dbReference type="GO" id="GO:0005829">
    <property type="term" value="C:cytosol"/>
    <property type="evidence" value="ECO:0007669"/>
    <property type="project" value="TreeGrafter"/>
</dbReference>
<evidence type="ECO:0000256" key="4">
    <source>
        <dbReference type="ARBA" id="ARBA00022618"/>
    </source>
</evidence>
<dbReference type="InterPro" id="IPR050625">
    <property type="entry name" value="ParA/MinD_ATPase"/>
</dbReference>
<dbReference type="Gene3D" id="3.40.50.300">
    <property type="entry name" value="P-loop containing nucleotide triphosphate hydrolases"/>
    <property type="match status" value="1"/>
</dbReference>
<dbReference type="PIRSF" id="PIRSF003092">
    <property type="entry name" value="MinD"/>
    <property type="match status" value="1"/>
</dbReference>
<feature type="domain" description="CobQ/CobB/MinD/ParA nucleotide binding" evidence="12">
    <location>
        <begin position="5"/>
        <end position="225"/>
    </location>
</feature>
<keyword evidence="8" id="KW-0131">Cell cycle</keyword>
<proteinExistence type="inferred from homology"/>
<feature type="binding site" evidence="11">
    <location>
        <begin position="11"/>
        <end position="18"/>
    </location>
    <ligand>
        <name>ATP</name>
        <dbReference type="ChEBI" id="CHEBI:30616"/>
    </ligand>
</feature>
<dbReference type="InterPro" id="IPR002586">
    <property type="entry name" value="CobQ/CobB/MinD/ParA_Nub-bd_dom"/>
</dbReference>
<evidence type="ECO:0000313" key="13">
    <source>
        <dbReference type="EMBL" id="TLU72308.1"/>
    </source>
</evidence>
<keyword evidence="7" id="KW-0717">Septation</keyword>
<dbReference type="GO" id="GO:0016887">
    <property type="term" value="F:ATP hydrolysis activity"/>
    <property type="evidence" value="ECO:0007669"/>
    <property type="project" value="InterPro"/>
</dbReference>
<dbReference type="InterPro" id="IPR025501">
    <property type="entry name" value="MinD_FleN"/>
</dbReference>
<comment type="caution">
    <text evidence="13">The sequence shown here is derived from an EMBL/GenBank/DDBJ whole genome shotgun (WGS) entry which is preliminary data.</text>
</comment>
<comment type="similarity">
    <text evidence="1">Belongs to the ParA family. MinD subfamily.</text>
</comment>
<dbReference type="GO" id="GO:0009898">
    <property type="term" value="C:cytoplasmic side of plasma membrane"/>
    <property type="evidence" value="ECO:0007669"/>
    <property type="project" value="TreeGrafter"/>
</dbReference>
<evidence type="ECO:0000256" key="6">
    <source>
        <dbReference type="ARBA" id="ARBA00022840"/>
    </source>
</evidence>
<dbReference type="Proteomes" id="UP000305654">
    <property type="component" value="Unassembled WGS sequence"/>
</dbReference>
<keyword evidence="4" id="KW-0132">Cell division</keyword>
<dbReference type="InterPro" id="IPR010223">
    <property type="entry name" value="MinD"/>
</dbReference>
<keyword evidence="5 11" id="KW-0547">Nucleotide-binding</keyword>
<dbReference type="EMBL" id="VCDI01000003">
    <property type="protein sequence ID" value="TLU72308.1"/>
    <property type="molecule type" value="Genomic_DNA"/>
</dbReference>
<dbReference type="FunFam" id="3.40.50.300:FF:000068">
    <property type="entry name" value="Site-determining protein"/>
    <property type="match status" value="1"/>
</dbReference>
<dbReference type="PANTHER" id="PTHR43384">
    <property type="entry name" value="SEPTUM SITE-DETERMINING PROTEIN MIND HOMOLOG, CHLOROPLASTIC-RELATED"/>
    <property type="match status" value="1"/>
</dbReference>
<dbReference type="GO" id="GO:0005524">
    <property type="term" value="F:ATP binding"/>
    <property type="evidence" value="ECO:0007669"/>
    <property type="project" value="UniProtKB-KW"/>
</dbReference>
<evidence type="ECO:0000256" key="3">
    <source>
        <dbReference type="ARBA" id="ARBA00016887"/>
    </source>
</evidence>
<dbReference type="AlphaFoldDB" id="A0A5R9JDE0"/>
<gene>
    <name evidence="13" type="primary">minD</name>
    <name evidence="13" type="ORF">FE263_09460</name>
</gene>
<sequence>MAKVLVVTSGKGGVGKTTSTAAIGAALAQSGKNVVVVDFDVGLRNLDLVMGAERRVVFDLINVVQGDAKLSQALIRDKRVDTLSILPASQTRDKDALTPDGVARVIAELREKFDWVVCDSPAGIEKGAQMAMYHADEAVVVTNPEVSSVRDSDRIIGMLDSTTLRAKNGQKIDKHLLLTRYDPARAARGEMLRTEDVLEILSIPLLGIIPESEEVLRASNLGSPVTLSNPESAPARAYFDAVRRLQGETLEMSVPSERRGLFGKWFKWRVA</sequence>
<dbReference type="InterPro" id="IPR027417">
    <property type="entry name" value="P-loop_NTPase"/>
</dbReference>
<dbReference type="PANTHER" id="PTHR43384:SF6">
    <property type="entry name" value="SEPTUM SITE-DETERMINING PROTEIN MIND HOMOLOG, CHLOROPLASTIC"/>
    <property type="match status" value="1"/>
</dbReference>
<dbReference type="SUPFAM" id="SSF52540">
    <property type="entry name" value="P-loop containing nucleoside triphosphate hydrolases"/>
    <property type="match status" value="1"/>
</dbReference>
<dbReference type="GO" id="GO:0000917">
    <property type="term" value="P:division septum assembly"/>
    <property type="evidence" value="ECO:0007669"/>
    <property type="project" value="UniProtKB-KW"/>
</dbReference>
<evidence type="ECO:0000313" key="14">
    <source>
        <dbReference type="Proteomes" id="UP000305654"/>
    </source>
</evidence>
<evidence type="ECO:0000259" key="12">
    <source>
        <dbReference type="Pfam" id="PF01656"/>
    </source>
</evidence>
<accession>A0A5R9JDE0</accession>
<protein>
    <recommendedName>
        <fullName evidence="3">Septum site-determining protein MinD</fullName>
    </recommendedName>
    <alternativeName>
        <fullName evidence="10">Cell division inhibitor MinD</fullName>
    </alternativeName>
</protein>
<evidence type="ECO:0000256" key="1">
    <source>
        <dbReference type="ARBA" id="ARBA00010257"/>
    </source>
</evidence>
<dbReference type="OrthoDB" id="9773088at2"/>
<dbReference type="NCBIfam" id="TIGR01968">
    <property type="entry name" value="minD_bact"/>
    <property type="match status" value="1"/>
</dbReference>
<dbReference type="Pfam" id="PF01656">
    <property type="entry name" value="CbiA"/>
    <property type="match status" value="1"/>
</dbReference>
<dbReference type="CDD" id="cd02036">
    <property type="entry name" value="MinD"/>
    <property type="match status" value="1"/>
</dbReference>
<dbReference type="GO" id="GO:0051782">
    <property type="term" value="P:negative regulation of cell division"/>
    <property type="evidence" value="ECO:0007669"/>
    <property type="project" value="TreeGrafter"/>
</dbReference>
<dbReference type="RefSeq" id="WP_138325770.1">
    <property type="nucleotide sequence ID" value="NZ_VCDI01000003.1"/>
</dbReference>
<evidence type="ECO:0000256" key="5">
    <source>
        <dbReference type="ARBA" id="ARBA00022741"/>
    </source>
</evidence>
<comment type="subunit">
    <text evidence="2">Interacts with MinC and FtsZ.</text>
</comment>
<comment type="function">
    <text evidence="9">ATPase required for the correct placement of the division site. Cell division inhibitors MinC and MinD act in concert to form an inhibitor capable of blocking formation of the polar Z ring septums. Rapidly oscillates between the poles of the cell to destabilize FtsZ filaments that have formed before they mature into polar Z rings.</text>
</comment>
<evidence type="ECO:0000256" key="7">
    <source>
        <dbReference type="ARBA" id="ARBA00023210"/>
    </source>
</evidence>
<name>A0A5R9JDE0_9PROT</name>
<evidence type="ECO:0000256" key="9">
    <source>
        <dbReference type="ARBA" id="ARBA00025436"/>
    </source>
</evidence>
<keyword evidence="14" id="KW-1185">Reference proteome</keyword>
<organism evidence="13 14">
    <name type="scientific">Lichenicoccus roseus</name>
    <dbReference type="NCBI Taxonomy" id="2683649"/>
    <lineage>
        <taxon>Bacteria</taxon>
        <taxon>Pseudomonadati</taxon>
        <taxon>Pseudomonadota</taxon>
        <taxon>Alphaproteobacteria</taxon>
        <taxon>Acetobacterales</taxon>
        <taxon>Acetobacteraceae</taxon>
        <taxon>Lichenicoccus</taxon>
    </lineage>
</organism>